<evidence type="ECO:0000256" key="6">
    <source>
        <dbReference type="ARBA" id="ARBA00025767"/>
    </source>
</evidence>
<accession>A0A8H6WBT0</accession>
<dbReference type="InterPro" id="IPR045161">
    <property type="entry name" value="Utp18"/>
</dbReference>
<keyword evidence="8" id="KW-1185">Reference proteome</keyword>
<dbReference type="InterPro" id="IPR015943">
    <property type="entry name" value="WD40/YVTN_repeat-like_dom_sf"/>
</dbReference>
<evidence type="ECO:0000256" key="2">
    <source>
        <dbReference type="ARBA" id="ARBA00022552"/>
    </source>
</evidence>
<name>A0A8H6WBT0_9AGAR</name>
<dbReference type="SMART" id="SM00320">
    <property type="entry name" value="WD40"/>
    <property type="match status" value="6"/>
</dbReference>
<dbReference type="InterPro" id="IPR001680">
    <property type="entry name" value="WD40_rpt"/>
</dbReference>
<keyword evidence="5" id="KW-0539">Nucleus</keyword>
<keyword evidence="3" id="KW-0853">WD repeat</keyword>
<gene>
    <name evidence="7" type="ORF">MIND_00226100</name>
</gene>
<dbReference type="PANTHER" id="PTHR18359">
    <property type="entry name" value="WD-REPEAT PROTEIN-RELATED"/>
    <property type="match status" value="1"/>
</dbReference>
<dbReference type="Pfam" id="PF00400">
    <property type="entry name" value="WD40"/>
    <property type="match status" value="1"/>
</dbReference>
<sequence>MDLFFPERTAVVENGVKDATEYAKILRRWTQLERLKKFMVSHVTDKKLAFMPKHSRKRQKTEVDAGGKDHEELRLESLLFGTKYTPPKRITQDPTRELHNLTDADKQNLTKGNWKYLQQNQVEHLHGLRKLRDQPSETALSGRQYESRLRRQYERINPQPEWAKAAKAQLPNNDISGVGELLSSTAGIIADRLSKVVLPSGQLSIERLRDVNQASTVSGNGQVKCLAFHPSPEVPVLCVGTDDRRIRLFNVDGHTSPLLQTLHIPTLPLSQSSVTFHPSGNSLLLTGQRPFYFVYDLQRGEMQHKAGRSLWGSYDSSTVLSASRKRSRGQNLMEGGASAEGMQTTCFSPQGDILAVAGRGGNIHLVDWKSGAGQVVGDLKCGASIKSLWWGNDDENLVALTNDSEVYVWNVRQRQCLNKWKDDGGFRGSVGDMAASAKGWLAIGSNTGLVNIYSSDSFSQASTNPKPIKSLGHLTTTISTLRFNHDAQILVVASREKKDAARVVHLPSLTAFSNWPTSSTPLGHVTTVEFSPKSEYMVIGNTRGKVLLYHLLQYGAARSIT</sequence>
<evidence type="ECO:0000313" key="7">
    <source>
        <dbReference type="EMBL" id="KAF7312137.1"/>
    </source>
</evidence>
<dbReference type="SUPFAM" id="SSF50978">
    <property type="entry name" value="WD40 repeat-like"/>
    <property type="match status" value="1"/>
</dbReference>
<dbReference type="GO" id="GO:0032040">
    <property type="term" value="C:small-subunit processome"/>
    <property type="evidence" value="ECO:0007669"/>
    <property type="project" value="TreeGrafter"/>
</dbReference>
<dbReference type="InterPro" id="IPR036322">
    <property type="entry name" value="WD40_repeat_dom_sf"/>
</dbReference>
<proteinExistence type="inferred from homology"/>
<protein>
    <submittedName>
        <fullName evidence="7">Methyltransf-2 domain-containing protein</fullName>
    </submittedName>
</protein>
<dbReference type="Proteomes" id="UP000636479">
    <property type="component" value="Unassembled WGS sequence"/>
</dbReference>
<dbReference type="AlphaFoldDB" id="A0A8H6WBT0"/>
<dbReference type="Gene3D" id="2.130.10.10">
    <property type="entry name" value="YVTN repeat-like/Quinoprotein amine dehydrogenase"/>
    <property type="match status" value="1"/>
</dbReference>
<evidence type="ECO:0000256" key="1">
    <source>
        <dbReference type="ARBA" id="ARBA00004604"/>
    </source>
</evidence>
<comment type="caution">
    <text evidence="7">The sequence shown here is derived from an EMBL/GenBank/DDBJ whole genome shotgun (WGS) entry which is preliminary data.</text>
</comment>
<dbReference type="GO" id="GO:0034388">
    <property type="term" value="C:Pwp2p-containing subcomplex of 90S preribosome"/>
    <property type="evidence" value="ECO:0007669"/>
    <property type="project" value="TreeGrafter"/>
</dbReference>
<evidence type="ECO:0000256" key="3">
    <source>
        <dbReference type="ARBA" id="ARBA00022574"/>
    </source>
</evidence>
<evidence type="ECO:0000256" key="4">
    <source>
        <dbReference type="ARBA" id="ARBA00022737"/>
    </source>
</evidence>
<reference evidence="7" key="1">
    <citation type="submission" date="2020-05" db="EMBL/GenBank/DDBJ databases">
        <title>Mycena genomes resolve the evolution of fungal bioluminescence.</title>
        <authorList>
            <person name="Tsai I.J."/>
        </authorList>
    </citation>
    <scope>NUCLEOTIDE SEQUENCE</scope>
    <source>
        <strain evidence="7">171206Taipei</strain>
    </source>
</reference>
<dbReference type="EMBL" id="JACAZF010000002">
    <property type="protein sequence ID" value="KAF7312137.1"/>
    <property type="molecule type" value="Genomic_DNA"/>
</dbReference>
<dbReference type="GeneID" id="59341666"/>
<comment type="subcellular location">
    <subcellularLocation>
        <location evidence="1">Nucleus</location>
        <location evidence="1">Nucleolus</location>
    </subcellularLocation>
</comment>
<dbReference type="OrthoDB" id="1935146at2759"/>
<dbReference type="PANTHER" id="PTHR18359:SF0">
    <property type="entry name" value="U3 SMALL NUCLEOLAR RNA-ASSOCIATED PROTEIN 18 HOMOLOG"/>
    <property type="match status" value="1"/>
</dbReference>
<keyword evidence="4" id="KW-0677">Repeat</keyword>
<evidence type="ECO:0000256" key="5">
    <source>
        <dbReference type="ARBA" id="ARBA00023242"/>
    </source>
</evidence>
<organism evidence="7 8">
    <name type="scientific">Mycena indigotica</name>
    <dbReference type="NCBI Taxonomy" id="2126181"/>
    <lineage>
        <taxon>Eukaryota</taxon>
        <taxon>Fungi</taxon>
        <taxon>Dikarya</taxon>
        <taxon>Basidiomycota</taxon>
        <taxon>Agaricomycotina</taxon>
        <taxon>Agaricomycetes</taxon>
        <taxon>Agaricomycetidae</taxon>
        <taxon>Agaricales</taxon>
        <taxon>Marasmiineae</taxon>
        <taxon>Mycenaceae</taxon>
        <taxon>Mycena</taxon>
    </lineage>
</organism>
<evidence type="ECO:0000313" key="8">
    <source>
        <dbReference type="Proteomes" id="UP000636479"/>
    </source>
</evidence>
<keyword evidence="2" id="KW-0698">rRNA processing</keyword>
<comment type="similarity">
    <text evidence="6">Belongs to the WD repeat UTP18 family.</text>
</comment>
<dbReference type="RefSeq" id="XP_037224245.1">
    <property type="nucleotide sequence ID" value="XM_037359150.1"/>
</dbReference>
<dbReference type="GO" id="GO:0006364">
    <property type="term" value="P:rRNA processing"/>
    <property type="evidence" value="ECO:0007669"/>
    <property type="project" value="UniProtKB-KW"/>
</dbReference>